<dbReference type="GO" id="GO:1901096">
    <property type="term" value="P:regulation of autophagosome maturation"/>
    <property type="evidence" value="ECO:0007669"/>
    <property type="project" value="TreeGrafter"/>
</dbReference>
<dbReference type="GO" id="GO:0006914">
    <property type="term" value="P:autophagy"/>
    <property type="evidence" value="ECO:0007669"/>
    <property type="project" value="UniProtKB-KW"/>
</dbReference>
<evidence type="ECO:0000313" key="3">
    <source>
        <dbReference type="EMBL" id="OMJ90324.1"/>
    </source>
</evidence>
<dbReference type="InterPro" id="IPR016024">
    <property type="entry name" value="ARM-type_fold"/>
</dbReference>
<comment type="caution">
    <text evidence="3">The sequence shown here is derived from an EMBL/GenBank/DDBJ whole genome shotgun (WGS) entry which is preliminary data.</text>
</comment>
<evidence type="ECO:0000256" key="1">
    <source>
        <dbReference type="ARBA" id="ARBA00023006"/>
    </source>
</evidence>
<gene>
    <name evidence="3" type="ORF">SteCoe_7351</name>
</gene>
<dbReference type="Proteomes" id="UP000187209">
    <property type="component" value="Unassembled WGS sequence"/>
</dbReference>
<dbReference type="PANTHER" id="PTHR21481:SF0">
    <property type="entry name" value="PROTEIN CLEC16A"/>
    <property type="match status" value="1"/>
</dbReference>
<evidence type="ECO:0000259" key="2">
    <source>
        <dbReference type="Pfam" id="PF09758"/>
    </source>
</evidence>
<accession>A0A1R2CMS5</accession>
<dbReference type="GO" id="GO:0005770">
    <property type="term" value="C:late endosome"/>
    <property type="evidence" value="ECO:0007669"/>
    <property type="project" value="TreeGrafter"/>
</dbReference>
<reference evidence="3 4" key="1">
    <citation type="submission" date="2016-11" db="EMBL/GenBank/DDBJ databases">
        <title>The macronuclear genome of Stentor coeruleus: a giant cell with tiny introns.</title>
        <authorList>
            <person name="Slabodnick M."/>
            <person name="Ruby J.G."/>
            <person name="Reiff S.B."/>
            <person name="Swart E.C."/>
            <person name="Gosai S."/>
            <person name="Prabakaran S."/>
            <person name="Witkowska E."/>
            <person name="Larue G.E."/>
            <person name="Fisher S."/>
            <person name="Freeman R.M."/>
            <person name="Gunawardena J."/>
            <person name="Chu W."/>
            <person name="Stover N.A."/>
            <person name="Gregory B.D."/>
            <person name="Nowacki M."/>
            <person name="Derisi J."/>
            <person name="Roy S.W."/>
            <person name="Marshall W.F."/>
            <person name="Sood P."/>
        </authorList>
    </citation>
    <scope>NUCLEOTIDE SEQUENCE [LARGE SCALE GENOMIC DNA]</scope>
    <source>
        <strain evidence="3">WM001</strain>
    </source>
</reference>
<keyword evidence="4" id="KW-1185">Reference proteome</keyword>
<dbReference type="InterPro" id="IPR039272">
    <property type="entry name" value="CLEC16A/TT9"/>
</dbReference>
<dbReference type="EMBL" id="MPUH01000105">
    <property type="protein sequence ID" value="OMJ90324.1"/>
    <property type="molecule type" value="Genomic_DNA"/>
</dbReference>
<dbReference type="Gene3D" id="1.25.10.10">
    <property type="entry name" value="Leucine-rich Repeat Variant"/>
    <property type="match status" value="1"/>
</dbReference>
<feature type="domain" description="FPL" evidence="2">
    <location>
        <begin position="44"/>
        <end position="189"/>
    </location>
</feature>
<dbReference type="SUPFAM" id="SSF48371">
    <property type="entry name" value="ARM repeat"/>
    <property type="match status" value="1"/>
</dbReference>
<dbReference type="GO" id="GO:0007034">
    <property type="term" value="P:vacuolar transport"/>
    <property type="evidence" value="ECO:0007669"/>
    <property type="project" value="TreeGrafter"/>
</dbReference>
<protein>
    <recommendedName>
        <fullName evidence="2">FPL domain-containing protein</fullName>
    </recommendedName>
</protein>
<organism evidence="3 4">
    <name type="scientific">Stentor coeruleus</name>
    <dbReference type="NCBI Taxonomy" id="5963"/>
    <lineage>
        <taxon>Eukaryota</taxon>
        <taxon>Sar</taxon>
        <taxon>Alveolata</taxon>
        <taxon>Ciliophora</taxon>
        <taxon>Postciliodesmatophora</taxon>
        <taxon>Heterotrichea</taxon>
        <taxon>Heterotrichida</taxon>
        <taxon>Stentoridae</taxon>
        <taxon>Stentor</taxon>
    </lineage>
</organism>
<dbReference type="GO" id="GO:0005794">
    <property type="term" value="C:Golgi apparatus"/>
    <property type="evidence" value="ECO:0007669"/>
    <property type="project" value="TreeGrafter"/>
</dbReference>
<name>A0A1R2CMS5_9CILI</name>
<dbReference type="InterPro" id="IPR019155">
    <property type="entry name" value="CLEC16A/TT9_N"/>
</dbReference>
<proteinExistence type="predicted"/>
<keyword evidence="1" id="KW-0072">Autophagy</keyword>
<evidence type="ECO:0000313" key="4">
    <source>
        <dbReference type="Proteomes" id="UP000187209"/>
    </source>
</evidence>
<dbReference type="OrthoDB" id="294052at2759"/>
<dbReference type="InterPro" id="IPR011989">
    <property type="entry name" value="ARM-like"/>
</dbReference>
<sequence length="735" mass="85154">MLLIFRFLGNRPRHTIEGFTSLQTDLLQLIPINPRNKDQAIEAIRAIAEELIWSEQNQGDFFNHAVENNLLKLFWDILTDVKLRDVHIQLIQSATLLIHNLSSDKCKKYLLNTMFYKDIVSFTFDFSDEEIVENYVSMLKAFAVNLKPEMFSEYLSNNNFALLAGTMMFMNYHEAMIKTAARTVILSIFTLKPTNIKDYIVKSGFFSCFVSSLGEKLSQCDRYILTSNSGKLEKSLSEILEDLYYIHDIYELQINEFAEILTNLLMKNLIYPIAIGSLGSIVHNSFHVSIPLAAVFLNQIVRIIKHTHVVNSVVLGLLVKRTPICLIGLLNDVPSLNSYSNDEFLDAVMTFLDYLDGFAICGELVDNPVPDVIYSFLSSRDNNLVCVILMLLHSIITSSSINMSLLLESGLMPFEKVKMKNLLHNILKENYSTKYNENIVGQLLNMLVYEEPLRVFHFKLACKVIISLAYRPEQNRCLIEKHRKVLNMAFFNTIDSLKFFLEDNVDYDIFFEVFEDEWKNINLSENKLQSLVNVLLPYGEEGITLSLDQRDPQDEIEALRCQIQRFFSLWSVKLSLDRDNNIFSLDMYPLYFMANSCCWEKDKTYQNNNKNYVKCTVKLKKGDQNMYFISDPDFFLLVLPDMKYAESSDLLHNELNYVSVRFVESYLNIDIITDRADPRRLVILPKKQEKTIELIFEDPQKCLCAFKEICNNKTNCKENYIGLVTKLFYQLSSCN</sequence>
<dbReference type="AlphaFoldDB" id="A0A1R2CMS5"/>
<dbReference type="PANTHER" id="PTHR21481">
    <property type="entry name" value="PROTEIN CLEC16A"/>
    <property type="match status" value="1"/>
</dbReference>
<dbReference type="GO" id="GO:0016197">
    <property type="term" value="P:endosomal transport"/>
    <property type="evidence" value="ECO:0007669"/>
    <property type="project" value="TreeGrafter"/>
</dbReference>
<dbReference type="Pfam" id="PF09758">
    <property type="entry name" value="FPL"/>
    <property type="match status" value="1"/>
</dbReference>